<name>A0ABW6KEG7_9BACI</name>
<organism evidence="2 3">
    <name type="scientific">Cytobacillus spartinae</name>
    <dbReference type="NCBI Taxonomy" id="3299023"/>
    <lineage>
        <taxon>Bacteria</taxon>
        <taxon>Bacillati</taxon>
        <taxon>Bacillota</taxon>
        <taxon>Bacilli</taxon>
        <taxon>Bacillales</taxon>
        <taxon>Bacillaceae</taxon>
        <taxon>Cytobacillus</taxon>
    </lineage>
</organism>
<feature type="transmembrane region" description="Helical" evidence="1">
    <location>
        <begin position="32"/>
        <end position="49"/>
    </location>
</feature>
<feature type="transmembrane region" description="Helical" evidence="1">
    <location>
        <begin position="56"/>
        <end position="73"/>
    </location>
</feature>
<sequence>MFWRIWMLGWLGLWGWIGFDVSLFRLGVSHHLHLSIPLFAWWSWYGIAVGKRKSSWLLISWGMLGAFLGWWIHQSSSGWLPDWVVVMVPESSTSFQERMLEQWILAILPLLWVGFLWRIKPRPLLPCFYAGGAGAGTFLFECMSLPILLGVVVGGALSIFMHEAIRLKWLHIRSEAKGLFPKASVISSFPSSPSSHPKGIHHHSPHHALTMHHYPVVPVFFVWEETPPPPPGDSL</sequence>
<dbReference type="RefSeq" id="WP_389361104.1">
    <property type="nucleotide sequence ID" value="NZ_JBIACK010000004.1"/>
</dbReference>
<feature type="transmembrane region" description="Helical" evidence="1">
    <location>
        <begin position="146"/>
        <end position="165"/>
    </location>
</feature>
<keyword evidence="1" id="KW-0472">Membrane</keyword>
<reference evidence="2 3" key="1">
    <citation type="submission" date="2024-08" db="EMBL/GenBank/DDBJ databases">
        <title>Two novel Cytobacillus novel species.</title>
        <authorList>
            <person name="Liu G."/>
        </authorList>
    </citation>
    <scope>NUCLEOTIDE SEQUENCE [LARGE SCALE GENOMIC DNA]</scope>
    <source>
        <strain evidence="2 3">FJAT-54145</strain>
    </source>
</reference>
<protein>
    <submittedName>
        <fullName evidence="2">Uncharacterized protein</fullName>
    </submittedName>
</protein>
<comment type="caution">
    <text evidence="2">The sequence shown here is derived from an EMBL/GenBank/DDBJ whole genome shotgun (WGS) entry which is preliminary data.</text>
</comment>
<feature type="transmembrane region" description="Helical" evidence="1">
    <location>
        <begin position="7"/>
        <end position="26"/>
    </location>
</feature>
<proteinExistence type="predicted"/>
<dbReference type="Proteomes" id="UP001601059">
    <property type="component" value="Unassembled WGS sequence"/>
</dbReference>
<feature type="transmembrane region" description="Helical" evidence="1">
    <location>
        <begin position="100"/>
        <end position="117"/>
    </location>
</feature>
<dbReference type="EMBL" id="JBIACK010000004">
    <property type="protein sequence ID" value="MFE8701198.1"/>
    <property type="molecule type" value="Genomic_DNA"/>
</dbReference>
<gene>
    <name evidence="2" type="ORF">ACFYKX_11385</name>
</gene>
<evidence type="ECO:0000256" key="1">
    <source>
        <dbReference type="SAM" id="Phobius"/>
    </source>
</evidence>
<accession>A0ABW6KEG7</accession>
<evidence type="ECO:0000313" key="2">
    <source>
        <dbReference type="EMBL" id="MFE8701198.1"/>
    </source>
</evidence>
<keyword evidence="1" id="KW-1133">Transmembrane helix</keyword>
<keyword evidence="3" id="KW-1185">Reference proteome</keyword>
<keyword evidence="1" id="KW-0812">Transmembrane</keyword>
<evidence type="ECO:0000313" key="3">
    <source>
        <dbReference type="Proteomes" id="UP001601059"/>
    </source>
</evidence>